<dbReference type="EMBL" id="JADKPO010000002">
    <property type="protein sequence ID" value="MBF4766590.1"/>
    <property type="molecule type" value="Genomic_DNA"/>
</dbReference>
<accession>A0A930YNF7</accession>
<dbReference type="Gene3D" id="3.20.20.80">
    <property type="entry name" value="Glycosidases"/>
    <property type="match status" value="1"/>
</dbReference>
<sequence length="516" mass="57980">MVYQVYVRSFADANGDGLGDLPGITKRLPYLRDLGVDALWITPFYPSPQHDAGYDVSDYLDVDPRFGTLADADALLTRAHQLGLRVVVDLVPNHTSDQHEWFQQALAAGPGSPERDRFLFRKGRGRGRTQPPNNWTSVFGGIAWEKLPEGPDGSTEWYLHLFDRTQPDLNWRNPEVRAMFADVLRFWLDRGVDGFRVDVAHGLFKDKALRDQRSAHPSSQHVESMLETDTKDEPMWDQPEVHDLYREWRRLLDSYDGDRMAVAEAWTQTPARTAAFVRPDELQQAFNFAWLLAKWDAGDLADCIRRTFATLDPVGASPTWVLSNHDVVRHATRYGGGKVGVARARAATLAMLALPGSAYLYQGEELGLESVDVPEELRQDPAWFRTGKVWRDHCRVPMPWSGARPPFGFGGRKQPWLPMPSEWAALTVQAQTGKRGSTLELYRKALKVRRTFATSAPREVEILDRARSVLAFRRGPVTVVLNAGKRPVALPKGKVLVNSGRLADGKLPPDTAVWIG</sequence>
<feature type="region of interest" description="Disordered" evidence="3">
    <location>
        <begin position="211"/>
        <end position="230"/>
    </location>
</feature>
<dbReference type="PANTHER" id="PTHR10357:SF179">
    <property type="entry name" value="NEUTRAL AND BASIC AMINO ACID TRANSPORT PROTEIN RBAT"/>
    <property type="match status" value="1"/>
</dbReference>
<protein>
    <submittedName>
        <fullName evidence="5">Glycoside hydrolase family 13 protein</fullName>
    </submittedName>
</protein>
<evidence type="ECO:0000313" key="5">
    <source>
        <dbReference type="EMBL" id="MBF4766590.1"/>
    </source>
</evidence>
<dbReference type="FunFam" id="3.90.400.10:FF:000001">
    <property type="entry name" value="Maltase A3, isoform A"/>
    <property type="match status" value="1"/>
</dbReference>
<evidence type="ECO:0000259" key="4">
    <source>
        <dbReference type="SMART" id="SM00642"/>
    </source>
</evidence>
<dbReference type="AlphaFoldDB" id="A0A930YNF7"/>
<comment type="similarity">
    <text evidence="1">Belongs to the glycosyl hydrolase 13 family.</text>
</comment>
<organism evidence="5 6">
    <name type="scientific">Nocardioides agariphilus</name>
    <dbReference type="NCBI Taxonomy" id="433664"/>
    <lineage>
        <taxon>Bacteria</taxon>
        <taxon>Bacillati</taxon>
        <taxon>Actinomycetota</taxon>
        <taxon>Actinomycetes</taxon>
        <taxon>Propionibacteriales</taxon>
        <taxon>Nocardioidaceae</taxon>
        <taxon>Nocardioides</taxon>
    </lineage>
</organism>
<comment type="caution">
    <text evidence="5">The sequence shown here is derived from an EMBL/GenBank/DDBJ whole genome shotgun (WGS) entry which is preliminary data.</text>
</comment>
<dbReference type="Proteomes" id="UP000660668">
    <property type="component" value="Unassembled WGS sequence"/>
</dbReference>
<keyword evidence="6" id="KW-1185">Reference proteome</keyword>
<keyword evidence="2" id="KW-0325">Glycoprotein</keyword>
<feature type="domain" description="Glycosyl hydrolase family 13 catalytic" evidence="4">
    <location>
        <begin position="4"/>
        <end position="395"/>
    </location>
</feature>
<evidence type="ECO:0000256" key="3">
    <source>
        <dbReference type="SAM" id="MobiDB-lite"/>
    </source>
</evidence>
<evidence type="ECO:0000256" key="2">
    <source>
        <dbReference type="ARBA" id="ARBA00023180"/>
    </source>
</evidence>
<dbReference type="InterPro" id="IPR045857">
    <property type="entry name" value="O16G_dom_2"/>
</dbReference>
<dbReference type="CDD" id="cd11332">
    <property type="entry name" value="AmyAc_OligoGlu_TS"/>
    <property type="match status" value="1"/>
</dbReference>
<evidence type="ECO:0000256" key="1">
    <source>
        <dbReference type="ARBA" id="ARBA00008061"/>
    </source>
</evidence>
<dbReference type="GO" id="GO:0009313">
    <property type="term" value="P:oligosaccharide catabolic process"/>
    <property type="evidence" value="ECO:0007669"/>
    <property type="project" value="TreeGrafter"/>
</dbReference>
<dbReference type="Pfam" id="PF00128">
    <property type="entry name" value="Alpha-amylase"/>
    <property type="match status" value="1"/>
</dbReference>
<dbReference type="InterPro" id="IPR006047">
    <property type="entry name" value="GH13_cat_dom"/>
</dbReference>
<gene>
    <name evidence="5" type="ORF">ISU10_02265</name>
</gene>
<name>A0A930YNF7_9ACTN</name>
<dbReference type="PANTHER" id="PTHR10357">
    <property type="entry name" value="ALPHA-AMYLASE FAMILY MEMBER"/>
    <property type="match status" value="1"/>
</dbReference>
<dbReference type="InterPro" id="IPR017853">
    <property type="entry name" value="GH"/>
</dbReference>
<proteinExistence type="inferred from homology"/>
<evidence type="ECO:0000313" key="6">
    <source>
        <dbReference type="Proteomes" id="UP000660668"/>
    </source>
</evidence>
<dbReference type="SMART" id="SM00642">
    <property type="entry name" value="Aamy"/>
    <property type="match status" value="1"/>
</dbReference>
<dbReference type="Gene3D" id="3.90.400.10">
    <property type="entry name" value="Oligo-1,6-glucosidase, Domain 2"/>
    <property type="match status" value="1"/>
</dbReference>
<reference evidence="5" key="1">
    <citation type="submission" date="2020-11" db="EMBL/GenBank/DDBJ databases">
        <title>Nocardioides cynanchi sp. nov., isolated from soil of rhizosphere of Cynanchum wilfordii.</title>
        <authorList>
            <person name="Lee J.-S."/>
            <person name="Suh M.K."/>
            <person name="Kim J.-S."/>
        </authorList>
    </citation>
    <scope>NUCLEOTIDE SEQUENCE</scope>
    <source>
        <strain evidence="5">KCTC 19276</strain>
    </source>
</reference>
<dbReference type="GO" id="GO:0004556">
    <property type="term" value="F:alpha-amylase activity"/>
    <property type="evidence" value="ECO:0007669"/>
    <property type="project" value="TreeGrafter"/>
</dbReference>
<dbReference type="SUPFAM" id="SSF51445">
    <property type="entry name" value="(Trans)glycosidases"/>
    <property type="match status" value="1"/>
</dbReference>
<keyword evidence="5" id="KW-0378">Hydrolase</keyword>